<proteinExistence type="predicted"/>
<organism evidence="1 2">
    <name type="scientific">Phytophthora cactorum</name>
    <dbReference type="NCBI Taxonomy" id="29920"/>
    <lineage>
        <taxon>Eukaryota</taxon>
        <taxon>Sar</taxon>
        <taxon>Stramenopiles</taxon>
        <taxon>Oomycota</taxon>
        <taxon>Peronosporomycetes</taxon>
        <taxon>Peronosporales</taxon>
        <taxon>Peronosporaceae</taxon>
        <taxon>Phytophthora</taxon>
    </lineage>
</organism>
<dbReference type="AlphaFoldDB" id="A0A329R982"/>
<protein>
    <submittedName>
        <fullName evidence="1">Uncharacterized protein</fullName>
    </submittedName>
</protein>
<evidence type="ECO:0000313" key="1">
    <source>
        <dbReference type="EMBL" id="RAW20396.1"/>
    </source>
</evidence>
<accession>A0A329R982</accession>
<dbReference type="EMBL" id="MJFZ01002949">
    <property type="protein sequence ID" value="RAW20396.1"/>
    <property type="molecule type" value="Genomic_DNA"/>
</dbReference>
<gene>
    <name evidence="1" type="ORF">PC110_g23162</name>
</gene>
<name>A0A329R982_9STRA</name>
<evidence type="ECO:0000313" key="2">
    <source>
        <dbReference type="Proteomes" id="UP000251314"/>
    </source>
</evidence>
<keyword evidence="2" id="KW-1185">Reference proteome</keyword>
<comment type="caution">
    <text evidence="1">The sequence shown here is derived from an EMBL/GenBank/DDBJ whole genome shotgun (WGS) entry which is preliminary data.</text>
</comment>
<dbReference type="VEuPathDB" id="FungiDB:PC110_g23162"/>
<reference evidence="1 2" key="1">
    <citation type="submission" date="2018-01" db="EMBL/GenBank/DDBJ databases">
        <title>Draft genome of the strawberry crown rot pathogen Phytophthora cactorum.</title>
        <authorList>
            <person name="Armitage A.D."/>
            <person name="Lysoe E."/>
            <person name="Nellist C.F."/>
            <person name="Harrison R.J."/>
            <person name="Brurberg M.B."/>
        </authorList>
    </citation>
    <scope>NUCLEOTIDE SEQUENCE [LARGE SCALE GENOMIC DNA]</scope>
    <source>
        <strain evidence="1 2">10300</strain>
    </source>
</reference>
<sequence length="67" mass="6914">MDATATTTVAGTTTEIRTMVAVARASKATTARITVAIKATTVHSTLTTMLAAITIAMCFAKPVKTLD</sequence>
<dbReference type="Proteomes" id="UP000251314">
    <property type="component" value="Unassembled WGS sequence"/>
</dbReference>